<dbReference type="EMBL" id="JACGCI010000014">
    <property type="protein sequence ID" value="KAF6759854.1"/>
    <property type="molecule type" value="Genomic_DNA"/>
</dbReference>
<evidence type="ECO:0000256" key="2">
    <source>
        <dbReference type="SAM" id="Phobius"/>
    </source>
</evidence>
<feature type="compositionally biased region" description="Polar residues" evidence="1">
    <location>
        <begin position="313"/>
        <end position="326"/>
    </location>
</feature>
<keyword evidence="2" id="KW-1133">Transmembrane helix</keyword>
<feature type="transmembrane region" description="Helical" evidence="2">
    <location>
        <begin position="57"/>
        <end position="80"/>
    </location>
</feature>
<evidence type="ECO:0000313" key="5">
    <source>
        <dbReference type="Proteomes" id="UP000521943"/>
    </source>
</evidence>
<evidence type="ECO:0000313" key="4">
    <source>
        <dbReference type="EMBL" id="KAF6759854.1"/>
    </source>
</evidence>
<feature type="domain" description="DUF6533" evidence="3">
    <location>
        <begin position="25"/>
        <end position="68"/>
    </location>
</feature>
<feature type="transmembrane region" description="Helical" evidence="2">
    <location>
        <begin position="246"/>
        <end position="268"/>
    </location>
</feature>
<evidence type="ECO:0000259" key="3">
    <source>
        <dbReference type="Pfam" id="PF20151"/>
    </source>
</evidence>
<organism evidence="4 5">
    <name type="scientific">Ephemerocybe angulata</name>
    <dbReference type="NCBI Taxonomy" id="980116"/>
    <lineage>
        <taxon>Eukaryota</taxon>
        <taxon>Fungi</taxon>
        <taxon>Dikarya</taxon>
        <taxon>Basidiomycota</taxon>
        <taxon>Agaricomycotina</taxon>
        <taxon>Agaricomycetes</taxon>
        <taxon>Agaricomycetidae</taxon>
        <taxon>Agaricales</taxon>
        <taxon>Agaricineae</taxon>
        <taxon>Psathyrellaceae</taxon>
        <taxon>Ephemerocybe</taxon>
    </lineage>
</organism>
<feature type="transmembrane region" description="Helical" evidence="2">
    <location>
        <begin position="212"/>
        <end position="234"/>
    </location>
</feature>
<accession>A0A8H6I8K4</accession>
<feature type="region of interest" description="Disordered" evidence="1">
    <location>
        <begin position="313"/>
        <end position="353"/>
    </location>
</feature>
<feature type="transmembrane region" description="Helical" evidence="2">
    <location>
        <begin position="175"/>
        <end position="196"/>
    </location>
</feature>
<dbReference type="Pfam" id="PF20151">
    <property type="entry name" value="DUF6533"/>
    <property type="match status" value="1"/>
</dbReference>
<keyword evidence="2" id="KW-0472">Membrane</keyword>
<proteinExistence type="predicted"/>
<reference evidence="4 5" key="1">
    <citation type="submission" date="2020-07" db="EMBL/GenBank/DDBJ databases">
        <title>Comparative genomics of pyrophilous fungi reveals a link between fire events and developmental genes.</title>
        <authorList>
            <consortium name="DOE Joint Genome Institute"/>
            <person name="Steindorff A.S."/>
            <person name="Carver A."/>
            <person name="Calhoun S."/>
            <person name="Stillman K."/>
            <person name="Liu H."/>
            <person name="Lipzen A."/>
            <person name="Pangilinan J."/>
            <person name="Labutti K."/>
            <person name="Bruns T.D."/>
            <person name="Grigoriev I.V."/>
        </authorList>
    </citation>
    <scope>NUCLEOTIDE SEQUENCE [LARGE SCALE GENOMIC DNA]</scope>
    <source>
        <strain evidence="4 5">CBS 144469</strain>
    </source>
</reference>
<sequence>MHYSAEEIARFTQLYSGNIIPLRVVLASFTWVLYDYFNTLEEEVRYIWPQKRSLGKLSYLFIRYYTILLLLFDVVQIHSFAIPGVTSNAVCIAMDPTVRIVGAISLWSIEIIMQVRVYALYGCSRRIAIFNAVVFALSIIAFLVLLVHNTMARAQMIASAIKLPLPGCPAINGGIAWALWLPATGFELLLFAFAVYKSIRSLTYKAKLQEKWTLLGVLIGDNILYFVGITSVLLFNTVMASGASKIIPWFSYGPFHAAMGIMTTHMLMHLRKVSVKNEFFSEILPGDEENGPLESPNFAVPSTAEVSVSRTLARESSQNIAGTSSSADRRVDLDRDLESQVPKIGRTLRRTSG</sequence>
<feature type="compositionally biased region" description="Basic and acidic residues" evidence="1">
    <location>
        <begin position="327"/>
        <end position="338"/>
    </location>
</feature>
<keyword evidence="5" id="KW-1185">Reference proteome</keyword>
<dbReference type="InterPro" id="IPR045340">
    <property type="entry name" value="DUF6533"/>
</dbReference>
<dbReference type="AlphaFoldDB" id="A0A8H6I8K4"/>
<protein>
    <recommendedName>
        <fullName evidence="3">DUF6533 domain-containing protein</fullName>
    </recommendedName>
</protein>
<name>A0A8H6I8K4_9AGAR</name>
<dbReference type="Proteomes" id="UP000521943">
    <property type="component" value="Unassembled WGS sequence"/>
</dbReference>
<gene>
    <name evidence="4" type="ORF">DFP72DRAFT_884416</name>
</gene>
<feature type="transmembrane region" description="Helical" evidence="2">
    <location>
        <begin position="128"/>
        <end position="147"/>
    </location>
</feature>
<keyword evidence="2" id="KW-0812">Transmembrane</keyword>
<dbReference type="OrthoDB" id="3258294at2759"/>
<feature type="transmembrane region" description="Helical" evidence="2">
    <location>
        <begin position="100"/>
        <end position="121"/>
    </location>
</feature>
<comment type="caution">
    <text evidence="4">The sequence shown here is derived from an EMBL/GenBank/DDBJ whole genome shotgun (WGS) entry which is preliminary data.</text>
</comment>
<evidence type="ECO:0000256" key="1">
    <source>
        <dbReference type="SAM" id="MobiDB-lite"/>
    </source>
</evidence>